<feature type="domain" description="Bacterial bifunctional deaminase-reductase C-terminal" evidence="1">
    <location>
        <begin position="4"/>
        <end position="166"/>
    </location>
</feature>
<dbReference type="PANTHER" id="PTHR38011:SF11">
    <property type="entry name" value="2,5-DIAMINO-6-RIBOSYLAMINO-4(3H)-PYRIMIDINONE 5'-PHOSPHATE REDUCTASE"/>
    <property type="match status" value="1"/>
</dbReference>
<dbReference type="HOGENOM" id="CLU_043966_4_3_10"/>
<dbReference type="GO" id="GO:0008703">
    <property type="term" value="F:5-amino-6-(5-phosphoribosylamino)uracil reductase activity"/>
    <property type="evidence" value="ECO:0007669"/>
    <property type="project" value="InterPro"/>
</dbReference>
<evidence type="ECO:0000259" key="1">
    <source>
        <dbReference type="Pfam" id="PF01872"/>
    </source>
</evidence>
<evidence type="ECO:0000313" key="3">
    <source>
        <dbReference type="Proteomes" id="UP000001218"/>
    </source>
</evidence>
<comment type="caution">
    <text evidence="2">The sequence shown here is derived from an EMBL/GenBank/DDBJ whole genome shotgun (WGS) entry which is preliminary data.</text>
</comment>
<dbReference type="InterPro" id="IPR050765">
    <property type="entry name" value="Riboflavin_Biosynth_HTPR"/>
</dbReference>
<dbReference type="Gene3D" id="3.40.430.10">
    <property type="entry name" value="Dihydrofolate Reductase, subunit A"/>
    <property type="match status" value="1"/>
</dbReference>
<organism evidence="2 3">
    <name type="scientific">Parabacteroides johnsonii CL02T12C29</name>
    <dbReference type="NCBI Taxonomy" id="999419"/>
    <lineage>
        <taxon>Bacteria</taxon>
        <taxon>Pseudomonadati</taxon>
        <taxon>Bacteroidota</taxon>
        <taxon>Bacteroidia</taxon>
        <taxon>Bacteroidales</taxon>
        <taxon>Tannerellaceae</taxon>
        <taxon>Parabacteroides</taxon>
    </lineage>
</organism>
<accession>K5Z5M0</accession>
<sequence length="177" mass="19776">MKNVVLYIAMSLDGYIADSKGSVDWIKGQSDSSEMPDTYSPFFKNIDTVILGKRTYDQIITELSPDEWPYSGATTYVFTHSTSMTDTKDIKFTNANPCGLIGTLKEETGKNIWVCGGADIVNQLMKEDLIDIYHIAIIPVILGGGIRLFDTTDNQINLRLIETVNYNGITEVIYESR</sequence>
<dbReference type="InterPro" id="IPR024072">
    <property type="entry name" value="DHFR-like_dom_sf"/>
</dbReference>
<reference evidence="2 3" key="1">
    <citation type="submission" date="2012-02" db="EMBL/GenBank/DDBJ databases">
        <title>The Genome Sequence of Parabacteroides johnsonii CL02T12C29.</title>
        <authorList>
            <consortium name="The Broad Institute Genome Sequencing Platform"/>
            <person name="Earl A."/>
            <person name="Ward D."/>
            <person name="Feldgarden M."/>
            <person name="Gevers D."/>
            <person name="Zitomersky N.L."/>
            <person name="Coyne M.J."/>
            <person name="Comstock L.E."/>
            <person name="Young S.K."/>
            <person name="Zeng Q."/>
            <person name="Gargeya S."/>
            <person name="Fitzgerald M."/>
            <person name="Haas B."/>
            <person name="Abouelleil A."/>
            <person name="Alvarado L."/>
            <person name="Arachchi H.M."/>
            <person name="Berlin A."/>
            <person name="Chapman S.B."/>
            <person name="Gearin G."/>
            <person name="Goldberg J."/>
            <person name="Griggs A."/>
            <person name="Gujja S."/>
            <person name="Hansen M."/>
            <person name="Heiman D."/>
            <person name="Howarth C."/>
            <person name="Larimer J."/>
            <person name="Lui A."/>
            <person name="MacDonald P.J.P."/>
            <person name="McCowen C."/>
            <person name="Montmayeur A."/>
            <person name="Murphy C."/>
            <person name="Neiman D."/>
            <person name="Pearson M."/>
            <person name="Priest M."/>
            <person name="Roberts A."/>
            <person name="Saif S."/>
            <person name="Shea T."/>
            <person name="Sisk P."/>
            <person name="Stolte C."/>
            <person name="Sykes S."/>
            <person name="Wortman J."/>
            <person name="Nusbaum C."/>
            <person name="Birren B."/>
        </authorList>
    </citation>
    <scope>NUCLEOTIDE SEQUENCE [LARGE SCALE GENOMIC DNA]</scope>
    <source>
        <strain evidence="2 3">CL02T12C29</strain>
    </source>
</reference>
<dbReference type="EMBL" id="AGZP01000029">
    <property type="protein sequence ID" value="EKN06661.1"/>
    <property type="molecule type" value="Genomic_DNA"/>
</dbReference>
<proteinExistence type="predicted"/>
<protein>
    <recommendedName>
        <fullName evidence="1">Bacterial bifunctional deaminase-reductase C-terminal domain-containing protein</fullName>
    </recommendedName>
</protein>
<dbReference type="Proteomes" id="UP000001218">
    <property type="component" value="Unassembled WGS sequence"/>
</dbReference>
<dbReference type="RefSeq" id="WP_008158211.1">
    <property type="nucleotide sequence ID" value="NZ_JH976467.1"/>
</dbReference>
<dbReference type="OrthoDB" id="195113at2"/>
<dbReference type="eggNOG" id="COG0262">
    <property type="taxonomic scope" value="Bacteria"/>
</dbReference>
<evidence type="ECO:0000313" key="2">
    <source>
        <dbReference type="EMBL" id="EKN06661.1"/>
    </source>
</evidence>
<gene>
    <name evidence="2" type="ORF">HMPREF1077_03267</name>
</gene>
<dbReference type="InterPro" id="IPR002734">
    <property type="entry name" value="RibDG_C"/>
</dbReference>
<dbReference type="Pfam" id="PF01872">
    <property type="entry name" value="RibD_C"/>
    <property type="match status" value="1"/>
</dbReference>
<name>K5Z5M0_9BACT</name>
<dbReference type="AlphaFoldDB" id="K5Z5M0"/>
<dbReference type="SUPFAM" id="SSF53597">
    <property type="entry name" value="Dihydrofolate reductase-like"/>
    <property type="match status" value="1"/>
</dbReference>
<dbReference type="GO" id="GO:0009231">
    <property type="term" value="P:riboflavin biosynthetic process"/>
    <property type="evidence" value="ECO:0007669"/>
    <property type="project" value="InterPro"/>
</dbReference>
<dbReference type="PANTHER" id="PTHR38011">
    <property type="entry name" value="DIHYDROFOLATE REDUCTASE FAMILY PROTEIN (AFU_ORTHOLOGUE AFUA_8G06820)"/>
    <property type="match status" value="1"/>
</dbReference>
<dbReference type="PATRIC" id="fig|999419.3.peg.3337"/>